<keyword evidence="4" id="KW-1185">Reference proteome</keyword>
<dbReference type="Pfam" id="PF24494">
    <property type="entry name" value="DUF7587"/>
    <property type="match status" value="1"/>
</dbReference>
<feature type="region of interest" description="Disordered" evidence="1">
    <location>
        <begin position="374"/>
        <end position="441"/>
    </location>
</feature>
<organism evidence="3 4">
    <name type="scientific">Peltaster fructicola</name>
    <dbReference type="NCBI Taxonomy" id="286661"/>
    <lineage>
        <taxon>Eukaryota</taxon>
        <taxon>Fungi</taxon>
        <taxon>Dikarya</taxon>
        <taxon>Ascomycota</taxon>
        <taxon>Pezizomycotina</taxon>
        <taxon>Dothideomycetes</taxon>
        <taxon>Dothideomycetes incertae sedis</taxon>
        <taxon>Peltaster</taxon>
    </lineage>
</organism>
<dbReference type="InterPro" id="IPR056009">
    <property type="entry name" value="DUF7587"/>
</dbReference>
<accession>A0A6H0Y2H6</accession>
<feature type="compositionally biased region" description="Basic and acidic residues" evidence="1">
    <location>
        <begin position="432"/>
        <end position="441"/>
    </location>
</feature>
<feature type="compositionally biased region" description="Basic residues" evidence="1">
    <location>
        <begin position="420"/>
        <end position="431"/>
    </location>
</feature>
<evidence type="ECO:0000313" key="4">
    <source>
        <dbReference type="Proteomes" id="UP000503462"/>
    </source>
</evidence>
<dbReference type="AlphaFoldDB" id="A0A6H0Y2H6"/>
<name>A0A6H0Y2H6_9PEZI</name>
<evidence type="ECO:0000256" key="1">
    <source>
        <dbReference type="SAM" id="MobiDB-lite"/>
    </source>
</evidence>
<proteinExistence type="predicted"/>
<reference evidence="3 4" key="1">
    <citation type="journal article" date="2016" name="Sci. Rep.">
        <title>Peltaster fructicola genome reveals evolution from an invasive phytopathogen to an ectophytic parasite.</title>
        <authorList>
            <person name="Xu C."/>
            <person name="Chen H."/>
            <person name="Gleason M.L."/>
            <person name="Xu J.R."/>
            <person name="Liu H."/>
            <person name="Zhang R."/>
            <person name="Sun G."/>
        </authorList>
    </citation>
    <scope>NUCLEOTIDE SEQUENCE [LARGE SCALE GENOMIC DNA]</scope>
    <source>
        <strain evidence="3 4">LNHT1506</strain>
    </source>
</reference>
<dbReference type="EMBL" id="CP051142">
    <property type="protein sequence ID" value="QIX01059.1"/>
    <property type="molecule type" value="Genomic_DNA"/>
</dbReference>
<dbReference type="Proteomes" id="UP000503462">
    <property type="component" value="Chromosome 4"/>
</dbReference>
<feature type="domain" description="DUF7587" evidence="2">
    <location>
        <begin position="51"/>
        <end position="179"/>
    </location>
</feature>
<evidence type="ECO:0000259" key="2">
    <source>
        <dbReference type="Pfam" id="PF24494"/>
    </source>
</evidence>
<protein>
    <recommendedName>
        <fullName evidence="2">DUF7587 domain-containing protein</fullName>
    </recommendedName>
</protein>
<sequence>MRDISQVHPLHMSFHLRQSIQCHLPLFSSTSTFRPYSFHTSRHGHSSIPLSFLFRVYSDESTGVNNPTVFKPHIYTSGSTIDIKDVINDTSKLAECLAKTLQWKDENDDTPFINWTDSFLLAIVYALYKLHPKPDDGKRSAEHNIHIICIKTATAVDDAGQPTVFTKSSELMRRYEVHLKQPYDNEYATIGSVWPRKGSFVLSLDKILKAGLYQLHPALRAAFHRSSPRWRLTTIDFRNFWHATQACLTIEHIHLAAHLTSLAVPVGRNKAYPLPFLAAFLAMQKRPRADGCLESWMAQFEAADLVCVSDGRYRGPQQITNVDMNQFYVLLDILVNKNIIETVYVPSPDATLLGTSEEAAEWLAFQHARKVKRRQDLQAMDNDKSRQQGRRASGHGPGGIWDWLEGQNTEAEQRAEYKQRRARLHKRHQRRQDRLTKREHR</sequence>
<evidence type="ECO:0000313" key="3">
    <source>
        <dbReference type="EMBL" id="QIX01059.1"/>
    </source>
</evidence>
<dbReference type="OrthoDB" id="4152607at2759"/>
<gene>
    <name evidence="3" type="ORF">AMS68_006576</name>
</gene>